<evidence type="ECO:0000313" key="5">
    <source>
        <dbReference type="EMBL" id="ALI54168.1"/>
    </source>
</evidence>
<keyword evidence="5" id="KW-0413">Isomerase</keyword>
<dbReference type="PROSITE" id="PS51352">
    <property type="entry name" value="THIOREDOXIN_2"/>
    <property type="match status" value="1"/>
</dbReference>
<organism evidence="5 6">
    <name type="scientific">Celeribacter marinus</name>
    <dbReference type="NCBI Taxonomy" id="1397108"/>
    <lineage>
        <taxon>Bacteria</taxon>
        <taxon>Pseudomonadati</taxon>
        <taxon>Pseudomonadota</taxon>
        <taxon>Alphaproteobacteria</taxon>
        <taxon>Rhodobacterales</taxon>
        <taxon>Roseobacteraceae</taxon>
        <taxon>Celeribacter</taxon>
    </lineage>
</organism>
<dbReference type="Proteomes" id="UP000064920">
    <property type="component" value="Chromosome"/>
</dbReference>
<dbReference type="PATRIC" id="fig|1397108.4.peg.230"/>
<dbReference type="PANTHER" id="PTHR13887">
    <property type="entry name" value="GLUTATHIONE S-TRANSFERASE KAPPA"/>
    <property type="match status" value="1"/>
</dbReference>
<keyword evidence="2" id="KW-0560">Oxidoreductase</keyword>
<dbReference type="Pfam" id="PF01323">
    <property type="entry name" value="DSBA"/>
    <property type="match status" value="1"/>
</dbReference>
<dbReference type="GO" id="GO:0016853">
    <property type="term" value="F:isomerase activity"/>
    <property type="evidence" value="ECO:0007669"/>
    <property type="project" value="UniProtKB-KW"/>
</dbReference>
<dbReference type="InterPro" id="IPR001853">
    <property type="entry name" value="DSBA-like_thioredoxin_dom"/>
</dbReference>
<dbReference type="EMBL" id="CP012023">
    <property type="protein sequence ID" value="ALI54168.1"/>
    <property type="molecule type" value="Genomic_DNA"/>
</dbReference>
<sequence>MALPRFLTRLTTAALLTASTAFGAHALDLSDMSSAERAAFGAEVRAYLMENPEVLMEAVDVYNQRQQAAQEAGEAGLIAAHAADLFEAEGDLVYGNPDADLVFVEFSDYRCGYCKKAYPDVKALLEKDGNIKLIVKEYPILGEESVLAARFALAVRSVGGVEAYDAIHDALMTTRGNVTEGSLKRMAKDLGLDGDAVMAATDSDAVNEILGRNQQLGQIFQISGTPTFVMGEQLIRGYVPFDAMNEIVADLRQNR</sequence>
<keyword evidence="3" id="KW-1015">Disulfide bond</keyword>
<dbReference type="InterPro" id="IPR041205">
    <property type="entry name" value="ScsC_N"/>
</dbReference>
<keyword evidence="1" id="KW-0732">Signal</keyword>
<accession>A0A0N9ZBX5</accession>
<dbReference type="PANTHER" id="PTHR13887:SF14">
    <property type="entry name" value="DISULFIDE BOND FORMATION PROTEIN D"/>
    <property type="match status" value="1"/>
</dbReference>
<evidence type="ECO:0000256" key="2">
    <source>
        <dbReference type="ARBA" id="ARBA00023002"/>
    </source>
</evidence>
<dbReference type="OrthoDB" id="9780147at2"/>
<evidence type="ECO:0000256" key="1">
    <source>
        <dbReference type="ARBA" id="ARBA00022729"/>
    </source>
</evidence>
<dbReference type="Gene3D" id="3.40.30.10">
    <property type="entry name" value="Glutaredoxin"/>
    <property type="match status" value="1"/>
</dbReference>
<protein>
    <submittedName>
        <fullName evidence="5">Protein-disulfide isomerase</fullName>
    </submittedName>
</protein>
<name>A0A0N9ZBX5_9RHOB</name>
<evidence type="ECO:0000313" key="6">
    <source>
        <dbReference type="Proteomes" id="UP000064920"/>
    </source>
</evidence>
<evidence type="ECO:0000256" key="3">
    <source>
        <dbReference type="ARBA" id="ARBA00023157"/>
    </source>
</evidence>
<keyword evidence="4" id="KW-0676">Redox-active center</keyword>
<dbReference type="SUPFAM" id="SSF52833">
    <property type="entry name" value="Thioredoxin-like"/>
    <property type="match status" value="1"/>
</dbReference>
<dbReference type="RefSeq" id="WP_062214899.1">
    <property type="nucleotide sequence ID" value="NZ_CP012023.1"/>
</dbReference>
<keyword evidence="6" id="KW-1185">Reference proteome</keyword>
<dbReference type="KEGG" id="cmar:IMCC12053_218"/>
<dbReference type="InterPro" id="IPR036249">
    <property type="entry name" value="Thioredoxin-like_sf"/>
</dbReference>
<dbReference type="STRING" id="1397108.IMCC12053_218"/>
<dbReference type="GO" id="GO:0016491">
    <property type="term" value="F:oxidoreductase activity"/>
    <property type="evidence" value="ECO:0007669"/>
    <property type="project" value="UniProtKB-KW"/>
</dbReference>
<dbReference type="AlphaFoldDB" id="A0A0N9ZBX5"/>
<reference evidence="5 6" key="1">
    <citation type="submission" date="2015-05" db="EMBL/GenBank/DDBJ databases">
        <authorList>
            <person name="Wang D.B."/>
            <person name="Wang M."/>
        </authorList>
    </citation>
    <scope>NUCLEOTIDE SEQUENCE [LARGE SCALE GENOMIC DNA]</scope>
    <source>
        <strain evidence="5 6">IMCC 12053</strain>
    </source>
</reference>
<dbReference type="CDD" id="cd03023">
    <property type="entry name" value="DsbA_Com1_like"/>
    <property type="match status" value="1"/>
</dbReference>
<proteinExistence type="predicted"/>
<dbReference type="Pfam" id="PF18312">
    <property type="entry name" value="ScsC_N"/>
    <property type="match status" value="1"/>
</dbReference>
<evidence type="ECO:0000256" key="4">
    <source>
        <dbReference type="ARBA" id="ARBA00023284"/>
    </source>
</evidence>
<gene>
    <name evidence="5" type="ORF">IMCC12053_218</name>
</gene>
<dbReference type="InterPro" id="IPR013766">
    <property type="entry name" value="Thioredoxin_domain"/>
</dbReference>